<feature type="region of interest" description="Disordered" evidence="1">
    <location>
        <begin position="79"/>
        <end position="109"/>
    </location>
</feature>
<feature type="compositionally biased region" description="Acidic residues" evidence="1">
    <location>
        <begin position="99"/>
        <end position="109"/>
    </location>
</feature>
<feature type="compositionally biased region" description="Low complexity" evidence="1">
    <location>
        <begin position="131"/>
        <end position="145"/>
    </location>
</feature>
<keyword evidence="2" id="KW-0732">Signal</keyword>
<feature type="compositionally biased region" description="Basic residues" evidence="1">
    <location>
        <begin position="462"/>
        <end position="481"/>
    </location>
</feature>
<protein>
    <submittedName>
        <fullName evidence="3">Uncharacterized protein</fullName>
    </submittedName>
</protein>
<evidence type="ECO:0000256" key="2">
    <source>
        <dbReference type="SAM" id="SignalP"/>
    </source>
</evidence>
<sequence>MLVIPFFILHITCLLSAFIPHAYAQQQQHDASDATTTTTTTTLNDITSSPPSQQKIIIPIIRTLEDLKKFINHGGLPPKNEVHSLGLENDDTTTTTTTFEEEEEEEEEAPSLFILFDTTSASASLCTTHNSGSCSAHDSDSSSSSDVDDDDARARAKAKGIKIEIKTVKQAFESFAEKYYYRDRDQDGNEPLRFGIIEIETDNVKTAGGLEEVIAREMGITLGLELGLGTSSALPTVVLCLRCGGVEGRVETFRIVPEFHSEEVGSRGVDEVEEEQLEKWMKEVARPVIGELTKGNYGRVREMENTLPTVYVFARSRQQRINIRRHTLSTLATKYRSSLQIVVVDPTMFPDLVKELGLSLSHSDSEGSGEGGVTGAVVWPQKNNNGNGDSDKVIKTIYHYPKDEPITESNVKQWGLDLYLGRVRPWVPPSSSSSSNSDGGKKGQDGGGSGSGSGRDEGLRNLKNRVKLFKGGKKATRKVTRRTGSGSIPGVKIRVAGRDEL</sequence>
<feature type="region of interest" description="Disordered" evidence="1">
    <location>
        <begin position="127"/>
        <end position="151"/>
    </location>
</feature>
<dbReference type="Pfam" id="PF13848">
    <property type="entry name" value="Thioredoxin_6"/>
    <property type="match status" value="1"/>
</dbReference>
<feature type="signal peptide" evidence="2">
    <location>
        <begin position="1"/>
        <end position="24"/>
    </location>
</feature>
<reference evidence="3 4" key="1">
    <citation type="submission" date="2017-07" db="EMBL/GenBank/DDBJ databases">
        <title>Genome sequence of the Sordaria macrospora wild type strain R19027.</title>
        <authorList>
            <person name="Nowrousian M."/>
            <person name="Teichert I."/>
            <person name="Kueck U."/>
        </authorList>
    </citation>
    <scope>NUCLEOTIDE SEQUENCE [LARGE SCALE GENOMIC DNA]</scope>
    <source>
        <strain evidence="3 4">R19027</strain>
        <tissue evidence="3">Mycelium</tissue>
    </source>
</reference>
<feature type="region of interest" description="Disordered" evidence="1">
    <location>
        <begin position="426"/>
        <end position="501"/>
    </location>
</feature>
<organism evidence="3 4">
    <name type="scientific">Sordaria macrospora</name>
    <dbReference type="NCBI Taxonomy" id="5147"/>
    <lineage>
        <taxon>Eukaryota</taxon>
        <taxon>Fungi</taxon>
        <taxon>Dikarya</taxon>
        <taxon>Ascomycota</taxon>
        <taxon>Pezizomycotina</taxon>
        <taxon>Sordariomycetes</taxon>
        <taxon>Sordariomycetidae</taxon>
        <taxon>Sordariales</taxon>
        <taxon>Sordariaceae</taxon>
        <taxon>Sordaria</taxon>
    </lineage>
</organism>
<name>A0A8S8ZEJ0_SORMA</name>
<gene>
    <name evidence="3" type="ORF">SMACR_02258</name>
</gene>
<dbReference type="EMBL" id="NMPR01000158">
    <property type="protein sequence ID" value="KAA8628914.1"/>
    <property type="molecule type" value="Genomic_DNA"/>
</dbReference>
<dbReference type="Gene3D" id="3.40.30.10">
    <property type="entry name" value="Glutaredoxin"/>
    <property type="match status" value="1"/>
</dbReference>
<comment type="caution">
    <text evidence="3">The sequence shown here is derived from an EMBL/GenBank/DDBJ whole genome shotgun (WGS) entry which is preliminary data.</text>
</comment>
<dbReference type="AlphaFoldDB" id="A0A8S8ZEJ0"/>
<evidence type="ECO:0000256" key="1">
    <source>
        <dbReference type="SAM" id="MobiDB-lite"/>
    </source>
</evidence>
<feature type="region of interest" description="Disordered" evidence="1">
    <location>
        <begin position="361"/>
        <end position="391"/>
    </location>
</feature>
<proteinExistence type="predicted"/>
<dbReference type="Proteomes" id="UP000433876">
    <property type="component" value="Unassembled WGS sequence"/>
</dbReference>
<evidence type="ECO:0000313" key="3">
    <source>
        <dbReference type="EMBL" id="KAA8628914.1"/>
    </source>
</evidence>
<feature type="chain" id="PRO_5035838844" evidence="2">
    <location>
        <begin position="25"/>
        <end position="501"/>
    </location>
</feature>
<evidence type="ECO:0000313" key="4">
    <source>
        <dbReference type="Proteomes" id="UP000433876"/>
    </source>
</evidence>
<accession>A0A8S8ZEJ0</accession>
<dbReference type="VEuPathDB" id="FungiDB:SMAC_02258"/>